<dbReference type="RefSeq" id="WP_118444598.1">
    <property type="nucleotide sequence ID" value="NZ_JBCPGC010000040.1"/>
</dbReference>
<comment type="caution">
    <text evidence="7">The sequence shown here is derived from an EMBL/GenBank/DDBJ whole genome shotgun (WGS) entry which is preliminary data.</text>
</comment>
<dbReference type="AlphaFoldDB" id="A0A415S9L6"/>
<dbReference type="EMBL" id="QRQE01000019">
    <property type="protein sequence ID" value="RHM76093.1"/>
    <property type="molecule type" value="Genomic_DNA"/>
</dbReference>
<dbReference type="PROSITE" id="PS51918">
    <property type="entry name" value="RADICAL_SAM"/>
    <property type="match status" value="1"/>
</dbReference>
<dbReference type="GO" id="GO:0051539">
    <property type="term" value="F:4 iron, 4 sulfur cluster binding"/>
    <property type="evidence" value="ECO:0007669"/>
    <property type="project" value="TreeGrafter"/>
</dbReference>
<organism evidence="7 8">
    <name type="scientific">Mediterraneibacter gnavus</name>
    <name type="common">Ruminococcus gnavus</name>
    <dbReference type="NCBI Taxonomy" id="33038"/>
    <lineage>
        <taxon>Bacteria</taxon>
        <taxon>Bacillati</taxon>
        <taxon>Bacillota</taxon>
        <taxon>Clostridia</taxon>
        <taxon>Lachnospirales</taxon>
        <taxon>Lachnospiraceae</taxon>
        <taxon>Mediterraneibacter</taxon>
    </lineage>
</organism>
<evidence type="ECO:0000256" key="2">
    <source>
        <dbReference type="ARBA" id="ARBA00022691"/>
    </source>
</evidence>
<dbReference type="SFLD" id="SFLDG01065">
    <property type="entry name" value="anaerobic_coproporphyrinogen-I"/>
    <property type="match status" value="1"/>
</dbReference>
<dbReference type="GO" id="GO:0006779">
    <property type="term" value="P:porphyrin-containing compound biosynthetic process"/>
    <property type="evidence" value="ECO:0007669"/>
    <property type="project" value="TreeGrafter"/>
</dbReference>
<proteinExistence type="predicted"/>
<evidence type="ECO:0000256" key="4">
    <source>
        <dbReference type="ARBA" id="ARBA00023004"/>
    </source>
</evidence>
<dbReference type="GO" id="GO:0003824">
    <property type="term" value="F:catalytic activity"/>
    <property type="evidence" value="ECO:0007669"/>
    <property type="project" value="InterPro"/>
</dbReference>
<evidence type="ECO:0000256" key="1">
    <source>
        <dbReference type="ARBA" id="ARBA00017228"/>
    </source>
</evidence>
<dbReference type="PANTHER" id="PTHR13932">
    <property type="entry name" value="COPROPORPHYRINIGEN III OXIDASE"/>
    <property type="match status" value="1"/>
</dbReference>
<keyword evidence="5" id="KW-0411">Iron-sulfur</keyword>
<dbReference type="PANTHER" id="PTHR13932:SF5">
    <property type="entry name" value="RADICAL S-ADENOSYL METHIONINE DOMAIN-CONTAINING PROTEIN 1, MITOCHONDRIAL"/>
    <property type="match status" value="1"/>
</dbReference>
<keyword evidence="2" id="KW-0949">S-adenosyl-L-methionine</keyword>
<evidence type="ECO:0000259" key="6">
    <source>
        <dbReference type="PROSITE" id="PS51918"/>
    </source>
</evidence>
<dbReference type="SFLD" id="SFLDG01082">
    <property type="entry name" value="B12-binding_domain_containing"/>
    <property type="match status" value="1"/>
</dbReference>
<dbReference type="InterPro" id="IPR006638">
    <property type="entry name" value="Elp3/MiaA/NifB-like_rSAM"/>
</dbReference>
<dbReference type="InterPro" id="IPR013785">
    <property type="entry name" value="Aldolase_TIM"/>
</dbReference>
<evidence type="ECO:0000256" key="3">
    <source>
        <dbReference type="ARBA" id="ARBA00022723"/>
    </source>
</evidence>
<dbReference type="InterPro" id="IPR034505">
    <property type="entry name" value="Coproporphyrinogen-III_oxidase"/>
</dbReference>
<evidence type="ECO:0000256" key="5">
    <source>
        <dbReference type="ARBA" id="ARBA00023014"/>
    </source>
</evidence>
<dbReference type="SMART" id="SM00729">
    <property type="entry name" value="Elp3"/>
    <property type="match status" value="1"/>
</dbReference>
<protein>
    <recommendedName>
        <fullName evidence="1">Heme chaperone HemW</fullName>
    </recommendedName>
</protein>
<dbReference type="Gene3D" id="3.20.20.70">
    <property type="entry name" value="Aldolase class I"/>
    <property type="match status" value="1"/>
</dbReference>
<name>A0A415S9L6_MEDGN</name>
<keyword evidence="3" id="KW-0479">Metal-binding</keyword>
<dbReference type="GO" id="GO:0046872">
    <property type="term" value="F:metal ion binding"/>
    <property type="evidence" value="ECO:0007669"/>
    <property type="project" value="UniProtKB-KW"/>
</dbReference>
<dbReference type="SFLD" id="SFLDS00029">
    <property type="entry name" value="Radical_SAM"/>
    <property type="match status" value="1"/>
</dbReference>
<dbReference type="Proteomes" id="UP000285610">
    <property type="component" value="Unassembled WGS sequence"/>
</dbReference>
<dbReference type="InterPro" id="IPR007197">
    <property type="entry name" value="rSAM"/>
</dbReference>
<evidence type="ECO:0000313" key="8">
    <source>
        <dbReference type="Proteomes" id="UP000285610"/>
    </source>
</evidence>
<dbReference type="InterPro" id="IPR058240">
    <property type="entry name" value="rSAM_sf"/>
</dbReference>
<dbReference type="SUPFAM" id="SSF102114">
    <property type="entry name" value="Radical SAM enzymes"/>
    <property type="match status" value="1"/>
</dbReference>
<dbReference type="GO" id="GO:0005737">
    <property type="term" value="C:cytoplasm"/>
    <property type="evidence" value="ECO:0007669"/>
    <property type="project" value="TreeGrafter"/>
</dbReference>
<accession>A0A415S9L6</accession>
<feature type="domain" description="Radical SAM core" evidence="6">
    <location>
        <begin position="39"/>
        <end position="274"/>
    </location>
</feature>
<evidence type="ECO:0000313" key="7">
    <source>
        <dbReference type="EMBL" id="RHM76093.1"/>
    </source>
</evidence>
<sequence>MKKLFNERMDDFWVYPKLTKIKHTRQFDDNFFDFLKSNNEKKTETNLYVHIPYCDSSCMFCPYLKNASRSELDHYVDAVVTEIKMYARTKYFSDFPIQSVHFGGGNPLLLSIEQFKRIVDTIKENFNIEINDNWTTEGSINCINDVEYVKGLLDLGINRVSFGIQTFKESIRKEMRIKATLEDIYHGVDTMRAAGLTEYCIDMMYNLPNQTLDDWIRDLELVTELQPYHIDIYNMALFPNTKLDRLVKKGDYFTVNPSNDNQLMMFEAGDSWLKKNGYRQIITNTYSQVQKKIHRGDEVYLKNKNVIGVGVSSRGYIDGYVYKNTCSISEYFNQINQRKFPANLSMVCTERQHNDRTMVFFPILMEIKKDEIPNFDDYKDKIEQLVKDGLLKWDNDVLKLTQLGMPWSGNISSMFMDENTWRLYISTFLNALRNQENPYNEDKMGV</sequence>
<keyword evidence="4" id="KW-0408">Iron</keyword>
<gene>
    <name evidence="7" type="ORF">DWZ50_08860</name>
</gene>
<reference evidence="7 8" key="1">
    <citation type="submission" date="2018-08" db="EMBL/GenBank/DDBJ databases">
        <title>A genome reference for cultivated species of the human gut microbiota.</title>
        <authorList>
            <person name="Zou Y."/>
            <person name="Xue W."/>
            <person name="Luo G."/>
        </authorList>
    </citation>
    <scope>NUCLEOTIDE SEQUENCE [LARGE SCALE GENOMIC DNA]</scope>
    <source>
        <strain evidence="7 8">AF33-12</strain>
    </source>
</reference>
<dbReference type="Pfam" id="PF04055">
    <property type="entry name" value="Radical_SAM"/>
    <property type="match status" value="1"/>
</dbReference>